<organism evidence="1 2">
    <name type="scientific">Lentinus tigrinus ALCF2SS1-6</name>
    <dbReference type="NCBI Taxonomy" id="1328759"/>
    <lineage>
        <taxon>Eukaryota</taxon>
        <taxon>Fungi</taxon>
        <taxon>Dikarya</taxon>
        <taxon>Basidiomycota</taxon>
        <taxon>Agaricomycotina</taxon>
        <taxon>Agaricomycetes</taxon>
        <taxon>Polyporales</taxon>
        <taxon>Polyporaceae</taxon>
        <taxon>Lentinus</taxon>
    </lineage>
</organism>
<accession>A0A5C2RWZ3</accession>
<dbReference type="Proteomes" id="UP000313359">
    <property type="component" value="Unassembled WGS sequence"/>
</dbReference>
<dbReference type="InterPro" id="IPR032675">
    <property type="entry name" value="LRR_dom_sf"/>
</dbReference>
<keyword evidence="2" id="KW-1185">Reference proteome</keyword>
<dbReference type="OrthoDB" id="2757618at2759"/>
<reference evidence="1" key="1">
    <citation type="journal article" date="2018" name="Genome Biol. Evol.">
        <title>Genomics and development of Lentinus tigrinus, a white-rot wood-decaying mushroom with dimorphic fruiting bodies.</title>
        <authorList>
            <person name="Wu B."/>
            <person name="Xu Z."/>
            <person name="Knudson A."/>
            <person name="Carlson A."/>
            <person name="Chen N."/>
            <person name="Kovaka S."/>
            <person name="LaButti K."/>
            <person name="Lipzen A."/>
            <person name="Pennachio C."/>
            <person name="Riley R."/>
            <person name="Schakwitz W."/>
            <person name="Umezawa K."/>
            <person name="Ohm R.A."/>
            <person name="Grigoriev I.V."/>
            <person name="Nagy L.G."/>
            <person name="Gibbons J."/>
            <person name="Hibbett D."/>
        </authorList>
    </citation>
    <scope>NUCLEOTIDE SEQUENCE [LARGE SCALE GENOMIC DNA]</scope>
    <source>
        <strain evidence="1">ALCF2SS1-6</strain>
    </source>
</reference>
<protein>
    <submittedName>
        <fullName evidence="1">Uncharacterized protein</fullName>
    </submittedName>
</protein>
<name>A0A5C2RWZ3_9APHY</name>
<dbReference type="AlphaFoldDB" id="A0A5C2RWZ3"/>
<proteinExistence type="predicted"/>
<evidence type="ECO:0000313" key="2">
    <source>
        <dbReference type="Proteomes" id="UP000313359"/>
    </source>
</evidence>
<dbReference type="Gene3D" id="3.80.10.10">
    <property type="entry name" value="Ribonuclease Inhibitor"/>
    <property type="match status" value="1"/>
</dbReference>
<gene>
    <name evidence="1" type="ORF">L227DRAFT_637357</name>
</gene>
<evidence type="ECO:0000313" key="1">
    <source>
        <dbReference type="EMBL" id="RPD55337.1"/>
    </source>
</evidence>
<sequence length="526" mass="58963">MSSVCPSLPLDVIHNIATLADHADLPPLLLTNRHINELLTPILYSIVDLGAWDNIAMCVRTLHTPPKHSIYGRNLAGLVRTFELRKPLTRLPYYISTCRLAKDLNESAGRMHQLRRFSSGIHLGPEPSEILYTFVSGSFPYLRAIKMHIGDITPDVLRGLNQSETGELVLVAPPSLHDLELELPAHLDSVHSALVRTLLRTSSRMLRSLSLKTSHHPTPELWSSVLPQQGTFPALETLEIHGNALAHPTIAQAEDVHSLKIIDYWDAQHVPPPNLFPNLRALSSPRELLSFFLPEEASEHHRPLETICIDNISPERSADGYPGRKTVPFWPELLPIFSHLPSSGVPVKSVSFGIECLTDTAMEFIRNNLRDLEHLAIYLPLKWRQDTELPCQIVIDLLLYLPRLHTLLLIGIGGRHAGLQTPPCLADVAITLDISRSILTMLEERAPSLRRLTWLDGIELAKKEGGWHWTGVPGFGGGLLHEVEPWEEEALNELGYGWSDCSDSDEVFEDSTELEDTRFLPFDRTQ</sequence>
<dbReference type="EMBL" id="ML122296">
    <property type="protein sequence ID" value="RPD55337.1"/>
    <property type="molecule type" value="Genomic_DNA"/>
</dbReference>
<dbReference type="STRING" id="1328759.A0A5C2RWZ3"/>